<dbReference type="Proteomes" id="UP000019487">
    <property type="component" value="Unassembled WGS sequence"/>
</dbReference>
<keyword evidence="3" id="KW-1185">Reference proteome</keyword>
<evidence type="ECO:0000313" key="2">
    <source>
        <dbReference type="EMBL" id="ESZ90358.1"/>
    </source>
</evidence>
<dbReference type="AlphaFoldDB" id="W9C3U7"/>
<protein>
    <submittedName>
        <fullName evidence="2">Uncharacterized protein</fullName>
    </submittedName>
</protein>
<dbReference type="HOGENOM" id="CLU_1403196_0_0_1"/>
<name>W9C3U7_SCLBF</name>
<reference evidence="2 3" key="1">
    <citation type="journal article" date="2014" name="Genome Announc.">
        <title>Draft genome sequence of Sclerotinia borealis, a psychrophilic plant pathogenic fungus.</title>
        <authorList>
            <person name="Mardanov A.V."/>
            <person name="Beletsky A.V."/>
            <person name="Kadnikov V.V."/>
            <person name="Ignatov A.N."/>
            <person name="Ravin N.V."/>
        </authorList>
    </citation>
    <scope>NUCLEOTIDE SEQUENCE [LARGE SCALE GENOMIC DNA]</scope>
    <source>
        <strain evidence="3">F-4157</strain>
    </source>
</reference>
<sequence>MQAPEGIPHSNHMNPPRPAEESRLSKGRSRKGPKSQSKRQPKQPTGPTTKSATKQATHHSYDDVHAPGTITISVKNDGTLVVDHNLGFPAYKLSKPDRVNGELVAREEKLKQTKLRLKKAHTQFQESINRLHNELDLLKNNDSVGLLTHKSLLSLNESHKEDKSTNPFKHKMGKEISKTARHSKSLDSLGYIEM</sequence>
<proteinExistence type="predicted"/>
<feature type="region of interest" description="Disordered" evidence="1">
    <location>
        <begin position="1"/>
        <end position="64"/>
    </location>
</feature>
<feature type="compositionally biased region" description="Basic residues" evidence="1">
    <location>
        <begin position="25"/>
        <end position="41"/>
    </location>
</feature>
<accession>W9C3U7</accession>
<organism evidence="2 3">
    <name type="scientific">Sclerotinia borealis (strain F-4128)</name>
    <dbReference type="NCBI Taxonomy" id="1432307"/>
    <lineage>
        <taxon>Eukaryota</taxon>
        <taxon>Fungi</taxon>
        <taxon>Dikarya</taxon>
        <taxon>Ascomycota</taxon>
        <taxon>Pezizomycotina</taxon>
        <taxon>Leotiomycetes</taxon>
        <taxon>Helotiales</taxon>
        <taxon>Sclerotiniaceae</taxon>
        <taxon>Sclerotinia</taxon>
    </lineage>
</organism>
<gene>
    <name evidence="2" type="ORF">SBOR_9259</name>
</gene>
<evidence type="ECO:0000313" key="3">
    <source>
        <dbReference type="Proteomes" id="UP000019487"/>
    </source>
</evidence>
<comment type="caution">
    <text evidence="2">The sequence shown here is derived from an EMBL/GenBank/DDBJ whole genome shotgun (WGS) entry which is preliminary data.</text>
</comment>
<feature type="compositionally biased region" description="Polar residues" evidence="1">
    <location>
        <begin position="42"/>
        <end position="55"/>
    </location>
</feature>
<dbReference type="OrthoDB" id="3481621at2759"/>
<dbReference type="EMBL" id="AYSA01000642">
    <property type="protein sequence ID" value="ESZ90358.1"/>
    <property type="molecule type" value="Genomic_DNA"/>
</dbReference>
<evidence type="ECO:0000256" key="1">
    <source>
        <dbReference type="SAM" id="MobiDB-lite"/>
    </source>
</evidence>